<organism evidence="1 2">
    <name type="scientific">Cuscuta epithymum</name>
    <dbReference type="NCBI Taxonomy" id="186058"/>
    <lineage>
        <taxon>Eukaryota</taxon>
        <taxon>Viridiplantae</taxon>
        <taxon>Streptophyta</taxon>
        <taxon>Embryophyta</taxon>
        <taxon>Tracheophyta</taxon>
        <taxon>Spermatophyta</taxon>
        <taxon>Magnoliopsida</taxon>
        <taxon>eudicotyledons</taxon>
        <taxon>Gunneridae</taxon>
        <taxon>Pentapetalae</taxon>
        <taxon>asterids</taxon>
        <taxon>lamiids</taxon>
        <taxon>Solanales</taxon>
        <taxon>Convolvulaceae</taxon>
        <taxon>Cuscuteae</taxon>
        <taxon>Cuscuta</taxon>
        <taxon>Cuscuta subgen. Cuscuta</taxon>
    </lineage>
</organism>
<evidence type="ECO:0000313" key="1">
    <source>
        <dbReference type="EMBL" id="CAH9127015.1"/>
    </source>
</evidence>
<accession>A0AAV0EUU9</accession>
<reference evidence="1" key="1">
    <citation type="submission" date="2022-07" db="EMBL/GenBank/DDBJ databases">
        <authorList>
            <person name="Macas J."/>
            <person name="Novak P."/>
            <person name="Neumann P."/>
        </authorList>
    </citation>
    <scope>NUCLEOTIDE SEQUENCE</scope>
</reference>
<name>A0AAV0EUU9_9ASTE</name>
<dbReference type="AlphaFoldDB" id="A0AAV0EUU9"/>
<proteinExistence type="predicted"/>
<sequence>MFCTMIALNELLTRLGKSLSPLIPNFFQTRLAGLNLSNKTQREEIPASGISSTISPVGVVVRVHENLPPATANAASTSEGMGKVCVFQHDAELATMSKFHIKIMLLRRRSIAN</sequence>
<comment type="caution">
    <text evidence="1">The sequence shown here is derived from an EMBL/GenBank/DDBJ whole genome shotgun (WGS) entry which is preliminary data.</text>
</comment>
<protein>
    <submittedName>
        <fullName evidence="1">Uncharacterized protein</fullName>
    </submittedName>
</protein>
<evidence type="ECO:0000313" key="2">
    <source>
        <dbReference type="Proteomes" id="UP001152523"/>
    </source>
</evidence>
<keyword evidence="2" id="KW-1185">Reference proteome</keyword>
<dbReference type="Proteomes" id="UP001152523">
    <property type="component" value="Unassembled WGS sequence"/>
</dbReference>
<gene>
    <name evidence="1" type="ORF">CEPIT_LOCUS27985</name>
</gene>
<dbReference type="EMBL" id="CAMAPF010000945">
    <property type="protein sequence ID" value="CAH9127015.1"/>
    <property type="molecule type" value="Genomic_DNA"/>
</dbReference>